<comment type="similarity">
    <text evidence="4 14">Belongs to the cytochrome P450 family.</text>
</comment>
<dbReference type="KEGG" id="dsq:DICSQDRAFT_59591"/>
<comment type="pathway">
    <text evidence="3">Secondary metabolite biosynthesis.</text>
</comment>
<comment type="subcellular location">
    <subcellularLocation>
        <location evidence="2">Membrane</location>
        <topology evidence="2">Single-pass membrane protein</topology>
    </subcellularLocation>
</comment>
<dbReference type="InterPro" id="IPR036396">
    <property type="entry name" value="Cyt_P450_sf"/>
</dbReference>
<dbReference type="InterPro" id="IPR002401">
    <property type="entry name" value="Cyt_P450_E_grp-I"/>
</dbReference>
<comment type="cofactor">
    <cofactor evidence="1 13">
        <name>heme</name>
        <dbReference type="ChEBI" id="CHEBI:30413"/>
    </cofactor>
</comment>
<keyword evidence="7 13" id="KW-0479">Metal-binding</keyword>
<evidence type="ECO:0000256" key="15">
    <source>
        <dbReference type="SAM" id="Phobius"/>
    </source>
</evidence>
<keyword evidence="10 13" id="KW-0408">Iron</keyword>
<name>R7T1B1_DICSQ</name>
<evidence type="ECO:0000256" key="9">
    <source>
        <dbReference type="ARBA" id="ARBA00023002"/>
    </source>
</evidence>
<evidence type="ECO:0000256" key="14">
    <source>
        <dbReference type="RuleBase" id="RU000461"/>
    </source>
</evidence>
<dbReference type="HOGENOM" id="CLU_001570_2_3_1"/>
<dbReference type="GO" id="GO:0020037">
    <property type="term" value="F:heme binding"/>
    <property type="evidence" value="ECO:0007669"/>
    <property type="project" value="InterPro"/>
</dbReference>
<accession>R7T1B1</accession>
<dbReference type="AlphaFoldDB" id="R7T1B1"/>
<dbReference type="OMA" id="FFTQVIV"/>
<keyword evidence="12 15" id="KW-0472">Membrane</keyword>
<dbReference type="GO" id="GO:0016020">
    <property type="term" value="C:membrane"/>
    <property type="evidence" value="ECO:0007669"/>
    <property type="project" value="UniProtKB-SubCell"/>
</dbReference>
<dbReference type="GeneID" id="18842902"/>
<evidence type="ECO:0000256" key="7">
    <source>
        <dbReference type="ARBA" id="ARBA00022723"/>
    </source>
</evidence>
<dbReference type="Pfam" id="PF00067">
    <property type="entry name" value="p450"/>
    <property type="match status" value="1"/>
</dbReference>
<dbReference type="GO" id="GO:0005506">
    <property type="term" value="F:iron ion binding"/>
    <property type="evidence" value="ECO:0007669"/>
    <property type="project" value="InterPro"/>
</dbReference>
<dbReference type="InterPro" id="IPR017972">
    <property type="entry name" value="Cyt_P450_CS"/>
</dbReference>
<proteinExistence type="inferred from homology"/>
<evidence type="ECO:0000256" key="3">
    <source>
        <dbReference type="ARBA" id="ARBA00005179"/>
    </source>
</evidence>
<evidence type="ECO:0000256" key="11">
    <source>
        <dbReference type="ARBA" id="ARBA00023033"/>
    </source>
</evidence>
<evidence type="ECO:0000256" key="13">
    <source>
        <dbReference type="PIRSR" id="PIRSR602401-1"/>
    </source>
</evidence>
<evidence type="ECO:0000256" key="12">
    <source>
        <dbReference type="ARBA" id="ARBA00023136"/>
    </source>
</evidence>
<evidence type="ECO:0000256" key="8">
    <source>
        <dbReference type="ARBA" id="ARBA00022989"/>
    </source>
</evidence>
<dbReference type="InterPro" id="IPR001128">
    <property type="entry name" value="Cyt_P450"/>
</dbReference>
<dbReference type="EMBL" id="JH719408">
    <property type="protein sequence ID" value="EJF61750.1"/>
    <property type="molecule type" value="Genomic_DNA"/>
</dbReference>
<feature type="transmembrane region" description="Helical" evidence="15">
    <location>
        <begin position="12"/>
        <end position="29"/>
    </location>
</feature>
<dbReference type="PROSITE" id="PS00086">
    <property type="entry name" value="CYTOCHROME_P450"/>
    <property type="match status" value="1"/>
</dbReference>
<evidence type="ECO:0000256" key="2">
    <source>
        <dbReference type="ARBA" id="ARBA00004167"/>
    </source>
</evidence>
<organism evidence="16 17">
    <name type="scientific">Dichomitus squalens (strain LYAD-421)</name>
    <name type="common">Western red white-rot fungus</name>
    <dbReference type="NCBI Taxonomy" id="732165"/>
    <lineage>
        <taxon>Eukaryota</taxon>
        <taxon>Fungi</taxon>
        <taxon>Dikarya</taxon>
        <taxon>Basidiomycota</taxon>
        <taxon>Agaricomycotina</taxon>
        <taxon>Agaricomycetes</taxon>
        <taxon>Polyporales</taxon>
        <taxon>Polyporaceae</taxon>
        <taxon>Dichomitus</taxon>
    </lineage>
</organism>
<evidence type="ECO:0000313" key="17">
    <source>
        <dbReference type="Proteomes" id="UP000053319"/>
    </source>
</evidence>
<dbReference type="CDD" id="cd11065">
    <property type="entry name" value="CYP64-like"/>
    <property type="match status" value="1"/>
</dbReference>
<feature type="binding site" description="axial binding residue" evidence="13">
    <location>
        <position position="448"/>
    </location>
    <ligand>
        <name>heme</name>
        <dbReference type="ChEBI" id="CHEBI:30413"/>
    </ligand>
    <ligandPart>
        <name>Fe</name>
        <dbReference type="ChEBI" id="CHEBI:18248"/>
    </ligandPart>
</feature>
<dbReference type="RefSeq" id="XP_007365451.1">
    <property type="nucleotide sequence ID" value="XM_007365389.1"/>
</dbReference>
<evidence type="ECO:0000256" key="4">
    <source>
        <dbReference type="ARBA" id="ARBA00010617"/>
    </source>
</evidence>
<evidence type="ECO:0000256" key="5">
    <source>
        <dbReference type="ARBA" id="ARBA00022617"/>
    </source>
</evidence>
<keyword evidence="9 14" id="KW-0560">Oxidoreductase</keyword>
<evidence type="ECO:0000256" key="1">
    <source>
        <dbReference type="ARBA" id="ARBA00001971"/>
    </source>
</evidence>
<evidence type="ECO:0000313" key="16">
    <source>
        <dbReference type="EMBL" id="EJF61750.1"/>
    </source>
</evidence>
<gene>
    <name evidence="16" type="ORF">DICSQDRAFT_59591</name>
</gene>
<keyword evidence="5 13" id="KW-0349">Heme</keyword>
<dbReference type="Proteomes" id="UP000053319">
    <property type="component" value="Unassembled WGS sequence"/>
</dbReference>
<evidence type="ECO:0000256" key="10">
    <source>
        <dbReference type="ARBA" id="ARBA00023004"/>
    </source>
</evidence>
<dbReference type="PANTHER" id="PTHR46300:SF7">
    <property type="entry name" value="P450, PUTATIVE (EUROFUNG)-RELATED"/>
    <property type="match status" value="1"/>
</dbReference>
<dbReference type="OrthoDB" id="2789670at2759"/>
<protein>
    <submittedName>
        <fullName evidence="16">Cytochrome P450</fullName>
    </submittedName>
</protein>
<keyword evidence="8 15" id="KW-1133">Transmembrane helix</keyword>
<dbReference type="PRINTS" id="PR00385">
    <property type="entry name" value="P450"/>
</dbReference>
<keyword evidence="6 15" id="KW-0812">Transmembrane</keyword>
<evidence type="ECO:0000256" key="6">
    <source>
        <dbReference type="ARBA" id="ARBA00022692"/>
    </source>
</evidence>
<dbReference type="SUPFAM" id="SSF48264">
    <property type="entry name" value="Cytochrome P450"/>
    <property type="match status" value="1"/>
</dbReference>
<keyword evidence="11 14" id="KW-0503">Monooxygenase</keyword>
<dbReference type="Gene3D" id="1.10.630.10">
    <property type="entry name" value="Cytochrome P450"/>
    <property type="match status" value="1"/>
</dbReference>
<dbReference type="PANTHER" id="PTHR46300">
    <property type="entry name" value="P450, PUTATIVE (EUROFUNG)-RELATED-RELATED"/>
    <property type="match status" value="1"/>
</dbReference>
<dbReference type="GO" id="GO:0004497">
    <property type="term" value="F:monooxygenase activity"/>
    <property type="evidence" value="ECO:0007669"/>
    <property type="project" value="UniProtKB-KW"/>
</dbReference>
<dbReference type="PRINTS" id="PR00463">
    <property type="entry name" value="EP450I"/>
</dbReference>
<dbReference type="GO" id="GO:0016705">
    <property type="term" value="F:oxidoreductase activity, acting on paired donors, with incorporation or reduction of molecular oxygen"/>
    <property type="evidence" value="ECO:0007669"/>
    <property type="project" value="InterPro"/>
</dbReference>
<reference evidence="16 17" key="1">
    <citation type="journal article" date="2012" name="Science">
        <title>The Paleozoic origin of enzymatic lignin decomposition reconstructed from 31 fungal genomes.</title>
        <authorList>
            <person name="Floudas D."/>
            <person name="Binder M."/>
            <person name="Riley R."/>
            <person name="Barry K."/>
            <person name="Blanchette R.A."/>
            <person name="Henrissat B."/>
            <person name="Martinez A.T."/>
            <person name="Otillar R."/>
            <person name="Spatafora J.W."/>
            <person name="Yadav J.S."/>
            <person name="Aerts A."/>
            <person name="Benoit I."/>
            <person name="Boyd A."/>
            <person name="Carlson A."/>
            <person name="Copeland A."/>
            <person name="Coutinho P.M."/>
            <person name="de Vries R.P."/>
            <person name="Ferreira P."/>
            <person name="Findley K."/>
            <person name="Foster B."/>
            <person name="Gaskell J."/>
            <person name="Glotzer D."/>
            <person name="Gorecki P."/>
            <person name="Heitman J."/>
            <person name="Hesse C."/>
            <person name="Hori C."/>
            <person name="Igarashi K."/>
            <person name="Jurgens J.A."/>
            <person name="Kallen N."/>
            <person name="Kersten P."/>
            <person name="Kohler A."/>
            <person name="Kuees U."/>
            <person name="Kumar T.K.A."/>
            <person name="Kuo A."/>
            <person name="LaButti K."/>
            <person name="Larrondo L.F."/>
            <person name="Lindquist E."/>
            <person name="Ling A."/>
            <person name="Lombard V."/>
            <person name="Lucas S."/>
            <person name="Lundell T."/>
            <person name="Martin R."/>
            <person name="McLaughlin D.J."/>
            <person name="Morgenstern I."/>
            <person name="Morin E."/>
            <person name="Murat C."/>
            <person name="Nagy L.G."/>
            <person name="Nolan M."/>
            <person name="Ohm R.A."/>
            <person name="Patyshakuliyeva A."/>
            <person name="Rokas A."/>
            <person name="Ruiz-Duenas F.J."/>
            <person name="Sabat G."/>
            <person name="Salamov A."/>
            <person name="Samejima M."/>
            <person name="Schmutz J."/>
            <person name="Slot J.C."/>
            <person name="St John F."/>
            <person name="Stenlid J."/>
            <person name="Sun H."/>
            <person name="Sun S."/>
            <person name="Syed K."/>
            <person name="Tsang A."/>
            <person name="Wiebenga A."/>
            <person name="Young D."/>
            <person name="Pisabarro A."/>
            <person name="Eastwood D.C."/>
            <person name="Martin F."/>
            <person name="Cullen D."/>
            <person name="Grigoriev I.V."/>
            <person name="Hibbett D.S."/>
        </authorList>
    </citation>
    <scope>NUCLEOTIDE SEQUENCE [LARGE SCALE GENOMIC DNA]</scope>
    <source>
        <strain evidence="16 17">LYAD-421 SS1</strain>
    </source>
</reference>
<sequence length="527" mass="59802">MSDKFQSSYLTYASTLVSFVVAYSLWSIAQWRTRSRGRPLPPGPKPLPVLGNMFDVPRSRQWISYRDLSRVYGDILHFRIFTKSYVVLNSAEAMYELLDKRTANTSDRVQTPMIELSGSSLNLGFMPYGQWWRRHRRYFWQHFRPEAIGPYRQTQQSAAHMFLQKLCDNPSDLRKLIHFSFAASILKLTYNIDIADENDPFIGMVEATFEGVNEGLPPGKFLVEFIHFLRHVQPWIPGMRSPKLWAKWQSSAQTMVNAPFMYTKAQMDQGKASHSIVANLLSRLPQTEDVLPEDEEIIKGVGMVTFEGGTDTVFSTLQAVFLAMSLHPEVLRKAHAELDTIVGPDRLPDFSDRDSLVYINALIREAMRWHVVLPLSLPHATIKDDEFNGYFIPAGTVILPATWACMQDPAVFENPDGFRPERFIRNGQLDVTVRDPAAFIFGYGRRMCPGRYFAEAALFITVASALHVFNITPPLGGDGKPIKVEHKMTDGTVSYPEDVRCTVRPRSPAAEALIRCYASEARAAKEH</sequence>
<dbReference type="InterPro" id="IPR050364">
    <property type="entry name" value="Cytochrome_P450_fung"/>
</dbReference>